<feature type="compositionally biased region" description="Polar residues" evidence="3">
    <location>
        <begin position="214"/>
        <end position="236"/>
    </location>
</feature>
<dbReference type="SUPFAM" id="SSF52172">
    <property type="entry name" value="CheY-like"/>
    <property type="match status" value="1"/>
</dbReference>
<dbReference type="RefSeq" id="WP_126551726.1">
    <property type="nucleotide sequence ID" value="NZ_BIFS01000001.1"/>
</dbReference>
<dbReference type="PANTHER" id="PTHR44591:SF3">
    <property type="entry name" value="RESPONSE REGULATORY DOMAIN-CONTAINING PROTEIN"/>
    <property type="match status" value="1"/>
</dbReference>
<reference evidence="6" key="1">
    <citation type="submission" date="2018-12" db="EMBL/GenBank/DDBJ databases">
        <title>Tengunoibacter tsumagoiensis gen. nov., sp. nov., Dictyobacter kobayashii sp. nov., D. alpinus sp. nov., and D. joshuensis sp. nov. and description of Dictyobacteraceae fam. nov. within the order Ktedonobacterales isolated from Tengu-no-mugimeshi.</title>
        <authorList>
            <person name="Wang C.M."/>
            <person name="Zheng Y."/>
            <person name="Sakai Y."/>
            <person name="Toyoda A."/>
            <person name="Minakuchi Y."/>
            <person name="Abe K."/>
            <person name="Yokota A."/>
            <person name="Yabe S."/>
        </authorList>
    </citation>
    <scope>NUCLEOTIDE SEQUENCE [LARGE SCALE GENOMIC DNA]</scope>
    <source>
        <strain evidence="6">Uno11</strain>
    </source>
</reference>
<comment type="caution">
    <text evidence="5">The sequence shown here is derived from an EMBL/GenBank/DDBJ whole genome shotgun (WGS) entry which is preliminary data.</text>
</comment>
<feature type="modified residue" description="4-aspartylphosphate" evidence="2">
    <location>
        <position position="55"/>
    </location>
</feature>
<dbReference type="EMBL" id="BIFS01000001">
    <property type="protein sequence ID" value="GCE19953.1"/>
    <property type="molecule type" value="Genomic_DNA"/>
</dbReference>
<dbReference type="SMART" id="SM00448">
    <property type="entry name" value="REC"/>
    <property type="match status" value="1"/>
</dbReference>
<dbReference type="InterPro" id="IPR011006">
    <property type="entry name" value="CheY-like_superfamily"/>
</dbReference>
<accession>A0A402ALG8</accession>
<evidence type="ECO:0000313" key="6">
    <source>
        <dbReference type="Proteomes" id="UP000287188"/>
    </source>
</evidence>
<dbReference type="PROSITE" id="PS50110">
    <property type="entry name" value="RESPONSE_REGULATORY"/>
    <property type="match status" value="1"/>
</dbReference>
<organism evidence="5 6">
    <name type="scientific">Dictyobacter kobayashii</name>
    <dbReference type="NCBI Taxonomy" id="2014872"/>
    <lineage>
        <taxon>Bacteria</taxon>
        <taxon>Bacillati</taxon>
        <taxon>Chloroflexota</taxon>
        <taxon>Ktedonobacteria</taxon>
        <taxon>Ktedonobacterales</taxon>
        <taxon>Dictyobacteraceae</taxon>
        <taxon>Dictyobacter</taxon>
    </lineage>
</organism>
<name>A0A402ALG8_9CHLR</name>
<dbReference type="InterPro" id="IPR050595">
    <property type="entry name" value="Bact_response_regulator"/>
</dbReference>
<dbReference type="Gene3D" id="3.40.50.2300">
    <property type="match status" value="1"/>
</dbReference>
<keyword evidence="1 2" id="KW-0597">Phosphoprotein</keyword>
<dbReference type="PANTHER" id="PTHR44591">
    <property type="entry name" value="STRESS RESPONSE REGULATOR PROTEIN 1"/>
    <property type="match status" value="1"/>
</dbReference>
<feature type="compositionally biased region" description="Polar residues" evidence="3">
    <location>
        <begin position="128"/>
        <end position="150"/>
    </location>
</feature>
<sequence>MVTTPKVLIIDDSPTQCLYMQQALQGAGYQVLVANDGPQGLRMIAQDPPQCLVLDIILPGMNGFEVCRHLRSQEALRSLPIIIISSKNASSDRFWAMRQGANFYLVKPFKGEELVQAVMNVVPEAPRQPNTSIRPNTGSVTGPQRPVNPNTPLPASGWGGKGSQQPLRPQTPPPMQVNNVQDTGNVQERGPQNPQFASFRYSTMRAAGTPNPYPQGNNVQVPGQQPQSPLSETGPQQPIRMHSMRGLPLLIPRRVEGTDGPQISNLEHQSVADYQLRQLYQAIDGQKNIEELSVSVQMNKEEIISALRILILQQRILLYEPGGRLVDSSFL</sequence>
<evidence type="ECO:0000313" key="5">
    <source>
        <dbReference type="EMBL" id="GCE19953.1"/>
    </source>
</evidence>
<feature type="compositionally biased region" description="Polar residues" evidence="3">
    <location>
        <begin position="176"/>
        <end position="196"/>
    </location>
</feature>
<dbReference type="Proteomes" id="UP000287188">
    <property type="component" value="Unassembled WGS sequence"/>
</dbReference>
<keyword evidence="6" id="KW-1185">Reference proteome</keyword>
<evidence type="ECO:0000256" key="3">
    <source>
        <dbReference type="SAM" id="MobiDB-lite"/>
    </source>
</evidence>
<feature type="region of interest" description="Disordered" evidence="3">
    <location>
        <begin position="126"/>
        <end position="240"/>
    </location>
</feature>
<dbReference type="GO" id="GO:0000160">
    <property type="term" value="P:phosphorelay signal transduction system"/>
    <property type="evidence" value="ECO:0007669"/>
    <property type="project" value="InterPro"/>
</dbReference>
<evidence type="ECO:0000256" key="1">
    <source>
        <dbReference type="ARBA" id="ARBA00022553"/>
    </source>
</evidence>
<evidence type="ECO:0000259" key="4">
    <source>
        <dbReference type="PROSITE" id="PS50110"/>
    </source>
</evidence>
<dbReference type="InterPro" id="IPR001789">
    <property type="entry name" value="Sig_transdc_resp-reg_receiver"/>
</dbReference>
<dbReference type="Pfam" id="PF00072">
    <property type="entry name" value="Response_reg"/>
    <property type="match status" value="1"/>
</dbReference>
<dbReference type="OrthoDB" id="9800897at2"/>
<feature type="domain" description="Response regulatory" evidence="4">
    <location>
        <begin position="6"/>
        <end position="122"/>
    </location>
</feature>
<evidence type="ECO:0000256" key="2">
    <source>
        <dbReference type="PROSITE-ProRule" id="PRU00169"/>
    </source>
</evidence>
<proteinExistence type="predicted"/>
<protein>
    <recommendedName>
        <fullName evidence="4">Response regulatory domain-containing protein</fullName>
    </recommendedName>
</protein>
<dbReference type="AlphaFoldDB" id="A0A402ALG8"/>
<gene>
    <name evidence="5" type="ORF">KDK_37530</name>
</gene>